<organism evidence="1 2">
    <name type="scientific">Racocetra persica</name>
    <dbReference type="NCBI Taxonomy" id="160502"/>
    <lineage>
        <taxon>Eukaryota</taxon>
        <taxon>Fungi</taxon>
        <taxon>Fungi incertae sedis</taxon>
        <taxon>Mucoromycota</taxon>
        <taxon>Glomeromycotina</taxon>
        <taxon>Glomeromycetes</taxon>
        <taxon>Diversisporales</taxon>
        <taxon>Gigasporaceae</taxon>
        <taxon>Racocetra</taxon>
    </lineage>
</organism>
<proteinExistence type="predicted"/>
<reference evidence="1" key="1">
    <citation type="submission" date="2021-06" db="EMBL/GenBank/DDBJ databases">
        <authorList>
            <person name="Kallberg Y."/>
            <person name="Tangrot J."/>
            <person name="Rosling A."/>
        </authorList>
    </citation>
    <scope>NUCLEOTIDE SEQUENCE</scope>
    <source>
        <strain evidence="1">MA461A</strain>
    </source>
</reference>
<protein>
    <submittedName>
        <fullName evidence="1">32432_t:CDS:1</fullName>
    </submittedName>
</protein>
<comment type="caution">
    <text evidence="1">The sequence shown here is derived from an EMBL/GenBank/DDBJ whole genome shotgun (WGS) entry which is preliminary data.</text>
</comment>
<name>A0ACA9M587_9GLOM</name>
<dbReference type="EMBL" id="CAJVQC010005959">
    <property type="protein sequence ID" value="CAG8560899.1"/>
    <property type="molecule type" value="Genomic_DNA"/>
</dbReference>
<dbReference type="Proteomes" id="UP000789920">
    <property type="component" value="Unassembled WGS sequence"/>
</dbReference>
<evidence type="ECO:0000313" key="1">
    <source>
        <dbReference type="EMBL" id="CAG8560899.1"/>
    </source>
</evidence>
<keyword evidence="2" id="KW-1185">Reference proteome</keyword>
<gene>
    <name evidence="1" type="ORF">RPERSI_LOCUS4359</name>
</gene>
<accession>A0ACA9M587</accession>
<feature type="non-terminal residue" evidence="1">
    <location>
        <position position="1"/>
    </location>
</feature>
<evidence type="ECO:0000313" key="2">
    <source>
        <dbReference type="Proteomes" id="UP000789920"/>
    </source>
</evidence>
<sequence length="81" mass="9620">FQDTDHLVYSIVVIHNYQHGEFLVSNEDEAMWIEEDTISEDALQLLFQKAKNIRTIRNHQVYIINWRLGNLIGQIMSKVLY</sequence>